<keyword evidence="2" id="KW-0808">Transferase</keyword>
<dbReference type="InterPro" id="IPR002941">
    <property type="entry name" value="DNA_methylase_N4/N6"/>
</dbReference>
<evidence type="ECO:0000313" key="5">
    <source>
        <dbReference type="EMBL" id="AEP12515.1"/>
    </source>
</evidence>
<protein>
    <recommendedName>
        <fullName evidence="4">DNA methylase N-4/N-6 domain-containing protein</fullName>
    </recommendedName>
</protein>
<evidence type="ECO:0000256" key="1">
    <source>
        <dbReference type="ARBA" id="ARBA00022603"/>
    </source>
</evidence>
<keyword evidence="1" id="KW-0489">Methyltransferase</keyword>
<gene>
    <name evidence="5" type="ordered locus">Cabther_A1769</name>
</gene>
<dbReference type="REBASE" id="40628">
    <property type="entry name" value="M.CthBORF1769P"/>
</dbReference>
<dbReference type="HOGENOM" id="CLU_1033085_0_0_0"/>
<dbReference type="Pfam" id="PF01555">
    <property type="entry name" value="N6_N4_Mtase"/>
    <property type="match status" value="1"/>
</dbReference>
<sequence length="255" mass="29016">MTARKKRKSPDGTPTNDLVFSAYVGTNDEVFPFVLSLYVEPGSTVADVTYGKGVFWRNVPPDAYKLLATDLQSGVDCRSLPYQDGSIDCVVFDPPYMHTPSGTAHVDHQNYEGYYKNNLTRSEKKYHEAVLDLYFKAAREAWRVLREGGTYVVKCQDEVCANQQRLTHVEIINELQSYGFVVEDLFVVVRNGRPGVSRLLKQAHARKNHSYFLVFLKPKGRKRWAGLKNRLQITTNGTGKPRLPPAKNEEFPLFH</sequence>
<dbReference type="STRING" id="981222.Cabther_A1769"/>
<evidence type="ECO:0000259" key="4">
    <source>
        <dbReference type="Pfam" id="PF01555"/>
    </source>
</evidence>
<dbReference type="RefSeq" id="WP_014100252.1">
    <property type="nucleotide sequence ID" value="NC_016024.1"/>
</dbReference>
<dbReference type="GO" id="GO:0032259">
    <property type="term" value="P:methylation"/>
    <property type="evidence" value="ECO:0007669"/>
    <property type="project" value="UniProtKB-KW"/>
</dbReference>
<name>G2LEY2_CHLTF</name>
<dbReference type="EMBL" id="CP002514">
    <property type="protein sequence ID" value="AEP12515.1"/>
    <property type="molecule type" value="Genomic_DNA"/>
</dbReference>
<evidence type="ECO:0000256" key="2">
    <source>
        <dbReference type="ARBA" id="ARBA00022679"/>
    </source>
</evidence>
<dbReference type="AlphaFoldDB" id="G2LEY2"/>
<dbReference type="OrthoDB" id="583649at2"/>
<feature type="region of interest" description="Disordered" evidence="3">
    <location>
        <begin position="235"/>
        <end position="255"/>
    </location>
</feature>
<reference evidence="5 6" key="1">
    <citation type="journal article" date="2012" name="Environ. Microbiol.">
        <title>Complete genome of Candidatus Chloracidobacterium thermophilum, a chlorophyll-based photoheterotroph belonging to the phylum Acidobacteria.</title>
        <authorList>
            <person name="Garcia Costas A.M."/>
            <person name="Liu Z."/>
            <person name="Tomsho L.P."/>
            <person name="Schuster S.C."/>
            <person name="Ward D.M."/>
            <person name="Bryant D.A."/>
        </authorList>
    </citation>
    <scope>NUCLEOTIDE SEQUENCE [LARGE SCALE GENOMIC DNA]</scope>
    <source>
        <strain evidence="5 6">B</strain>
    </source>
</reference>
<proteinExistence type="predicted"/>
<feature type="domain" description="DNA methylase N-4/N-6" evidence="4">
    <location>
        <begin position="87"/>
        <end position="221"/>
    </location>
</feature>
<dbReference type="KEGG" id="ctm:Cabther_A1769"/>
<dbReference type="Proteomes" id="UP000006791">
    <property type="component" value="Chromosome 1"/>
</dbReference>
<dbReference type="SUPFAM" id="SSF53335">
    <property type="entry name" value="S-adenosyl-L-methionine-dependent methyltransferases"/>
    <property type="match status" value="1"/>
</dbReference>
<evidence type="ECO:0000256" key="3">
    <source>
        <dbReference type="SAM" id="MobiDB-lite"/>
    </source>
</evidence>
<dbReference type="GO" id="GO:0008170">
    <property type="term" value="F:N-methyltransferase activity"/>
    <property type="evidence" value="ECO:0007669"/>
    <property type="project" value="InterPro"/>
</dbReference>
<keyword evidence="6" id="KW-1185">Reference proteome</keyword>
<dbReference type="GO" id="GO:0003677">
    <property type="term" value="F:DNA binding"/>
    <property type="evidence" value="ECO:0007669"/>
    <property type="project" value="InterPro"/>
</dbReference>
<dbReference type="Gene3D" id="3.40.50.150">
    <property type="entry name" value="Vaccinia Virus protein VP39"/>
    <property type="match status" value="1"/>
</dbReference>
<organism evidence="5 6">
    <name type="scientific">Chloracidobacterium thermophilum (strain B)</name>
    <dbReference type="NCBI Taxonomy" id="981222"/>
    <lineage>
        <taxon>Bacteria</taxon>
        <taxon>Pseudomonadati</taxon>
        <taxon>Acidobacteriota</taxon>
        <taxon>Terriglobia</taxon>
        <taxon>Terriglobales</taxon>
        <taxon>Acidobacteriaceae</taxon>
        <taxon>Chloracidobacterium</taxon>
    </lineage>
</organism>
<dbReference type="InterPro" id="IPR029063">
    <property type="entry name" value="SAM-dependent_MTases_sf"/>
</dbReference>
<accession>G2LEY2</accession>
<evidence type="ECO:0000313" key="6">
    <source>
        <dbReference type="Proteomes" id="UP000006791"/>
    </source>
</evidence>